<evidence type="ECO:0000313" key="2">
    <source>
        <dbReference type="Proteomes" id="UP000649604"/>
    </source>
</evidence>
<dbReference type="Proteomes" id="UP000649604">
    <property type="component" value="Unassembled WGS sequence"/>
</dbReference>
<proteinExistence type="predicted"/>
<reference evidence="1" key="1">
    <citation type="submission" date="2019-11" db="EMBL/GenBank/DDBJ databases">
        <title>Microbial mats filling the niche in hypersaline microbial mats.</title>
        <authorList>
            <person name="Wong H.L."/>
            <person name="Macleod F.I."/>
            <person name="White R.A. III"/>
            <person name="Burns B.P."/>
        </authorList>
    </citation>
    <scope>NUCLEOTIDE SEQUENCE</scope>
    <source>
        <strain evidence="1">Rbin_158</strain>
    </source>
</reference>
<accession>A0A9D5JY63</accession>
<gene>
    <name evidence="1" type="ORF">GF339_17900</name>
</gene>
<comment type="caution">
    <text evidence="1">The sequence shown here is derived from an EMBL/GenBank/DDBJ whole genome shotgun (WGS) entry which is preliminary data.</text>
</comment>
<organism evidence="1 2">
    <name type="scientific">candidate division KSB3 bacterium</name>
    <dbReference type="NCBI Taxonomy" id="2044937"/>
    <lineage>
        <taxon>Bacteria</taxon>
        <taxon>candidate division KSB3</taxon>
    </lineage>
</organism>
<evidence type="ECO:0000313" key="1">
    <source>
        <dbReference type="EMBL" id="MBD3326462.1"/>
    </source>
</evidence>
<protein>
    <recommendedName>
        <fullName evidence="3">PIN domain-containing protein</fullName>
    </recommendedName>
</protein>
<name>A0A9D5JY63_9BACT</name>
<dbReference type="AlphaFoldDB" id="A0A9D5JY63"/>
<dbReference type="EMBL" id="WJJP01000586">
    <property type="protein sequence ID" value="MBD3326462.1"/>
    <property type="molecule type" value="Genomic_DNA"/>
</dbReference>
<evidence type="ECO:0008006" key="3">
    <source>
        <dbReference type="Google" id="ProtNLM"/>
    </source>
</evidence>
<sequence length="75" mass="8322">MSGNVLLDSTIIVDLSKGALHWEEFFDEHTAYSLSVISYMETLGFAFETPRGKNLSTIIPARAKAASKKLERSVM</sequence>